<protein>
    <recommendedName>
        <fullName evidence="1">Reverse transcriptase domain-containing protein</fullName>
    </recommendedName>
</protein>
<feature type="domain" description="Reverse transcriptase" evidence="1">
    <location>
        <begin position="1"/>
        <end position="170"/>
    </location>
</feature>
<reference evidence="2 3" key="1">
    <citation type="journal article" date="2017" name="Curr. Biol.">
        <title>The Evolution of Venom by Co-option of Single-Copy Genes.</title>
        <authorList>
            <person name="Martinson E.O."/>
            <person name="Mrinalini"/>
            <person name="Kelkar Y.D."/>
            <person name="Chang C.H."/>
            <person name="Werren J.H."/>
        </authorList>
    </citation>
    <scope>NUCLEOTIDE SEQUENCE [LARGE SCALE GENOMIC DNA]</scope>
    <source>
        <strain evidence="2 3">Alberta</strain>
        <tissue evidence="2">Whole body</tissue>
    </source>
</reference>
<keyword evidence="3" id="KW-1185">Reference proteome</keyword>
<proteinExistence type="predicted"/>
<comment type="caution">
    <text evidence="2">The sequence shown here is derived from an EMBL/GenBank/DDBJ whole genome shotgun (WGS) entry which is preliminary data.</text>
</comment>
<dbReference type="OrthoDB" id="7698353at2759"/>
<dbReference type="SUPFAM" id="SSF56672">
    <property type="entry name" value="DNA/RNA polymerases"/>
    <property type="match status" value="1"/>
</dbReference>
<dbReference type="Proteomes" id="UP000215335">
    <property type="component" value="Unassembled WGS sequence"/>
</dbReference>
<dbReference type="EMBL" id="NNAY01000378">
    <property type="protein sequence ID" value="OXU28793.1"/>
    <property type="molecule type" value="Genomic_DNA"/>
</dbReference>
<evidence type="ECO:0000259" key="1">
    <source>
        <dbReference type="PROSITE" id="PS50878"/>
    </source>
</evidence>
<dbReference type="PANTHER" id="PTHR19446">
    <property type="entry name" value="REVERSE TRANSCRIPTASES"/>
    <property type="match status" value="1"/>
</dbReference>
<accession>A0A232FE47</accession>
<dbReference type="PROSITE" id="PS50878">
    <property type="entry name" value="RT_POL"/>
    <property type="match status" value="1"/>
</dbReference>
<dbReference type="STRING" id="543379.A0A232FE47"/>
<dbReference type="GO" id="GO:0071897">
    <property type="term" value="P:DNA biosynthetic process"/>
    <property type="evidence" value="ECO:0007669"/>
    <property type="project" value="UniProtKB-ARBA"/>
</dbReference>
<organism evidence="2 3">
    <name type="scientific">Trichomalopsis sarcophagae</name>
    <dbReference type="NCBI Taxonomy" id="543379"/>
    <lineage>
        <taxon>Eukaryota</taxon>
        <taxon>Metazoa</taxon>
        <taxon>Ecdysozoa</taxon>
        <taxon>Arthropoda</taxon>
        <taxon>Hexapoda</taxon>
        <taxon>Insecta</taxon>
        <taxon>Pterygota</taxon>
        <taxon>Neoptera</taxon>
        <taxon>Endopterygota</taxon>
        <taxon>Hymenoptera</taxon>
        <taxon>Apocrita</taxon>
        <taxon>Proctotrupomorpha</taxon>
        <taxon>Chalcidoidea</taxon>
        <taxon>Pteromalidae</taxon>
        <taxon>Pteromalinae</taxon>
        <taxon>Trichomalopsis</taxon>
    </lineage>
</organism>
<dbReference type="AlphaFoldDB" id="A0A232FE47"/>
<name>A0A232FE47_9HYME</name>
<dbReference type="Pfam" id="PF00078">
    <property type="entry name" value="RVT_1"/>
    <property type="match status" value="1"/>
</dbReference>
<dbReference type="InterPro" id="IPR043502">
    <property type="entry name" value="DNA/RNA_pol_sf"/>
</dbReference>
<gene>
    <name evidence="2" type="ORF">TSAR_005474</name>
</gene>
<sequence>MLKNKLQCWAEFNNILPRSQSGFRKGQSTIDNLINLTLNVEEAFSQKKDLLAAFLDVNGAFDNVNIAILLQQLATIGCPTRVIKFIKFLTYERIIYTETLGEQIRFVYKGVPQGGVLSPLLYNIYVAKICENIPKSVTVSQFADNIENSDHIKPYLSTSANSIFNRDKQR</sequence>
<dbReference type="InterPro" id="IPR000477">
    <property type="entry name" value="RT_dom"/>
</dbReference>
<evidence type="ECO:0000313" key="3">
    <source>
        <dbReference type="Proteomes" id="UP000215335"/>
    </source>
</evidence>
<evidence type="ECO:0000313" key="2">
    <source>
        <dbReference type="EMBL" id="OXU28793.1"/>
    </source>
</evidence>